<sequence length="174" mass="19235">MSTTSLIMDTTFDDTFLYDFSQAVDPADFSSLTQLDFDDNTIQCLLDNPQDFATISVAPATTLPSANQGLRTPDSSSNVPLADPPTEAEEIKKLLQNLSTRIEDLERAVSAGNCQINQIGFNIDRALPKLLSATEDFRETIDNLRKSLKVFSRELVNHLLGWYVEGDAEAEQST</sequence>
<dbReference type="GeneID" id="28962346"/>
<evidence type="ECO:0000313" key="4">
    <source>
        <dbReference type="Proteomes" id="UP000009097"/>
    </source>
</evidence>
<evidence type="ECO:0000256" key="2">
    <source>
        <dbReference type="SAM" id="MobiDB-lite"/>
    </source>
</evidence>
<dbReference type="VEuPathDB" id="FungiDB:FOXG_21640"/>
<dbReference type="AlphaFoldDB" id="A0A0J9W0N8"/>
<feature type="compositionally biased region" description="Polar residues" evidence="2">
    <location>
        <begin position="64"/>
        <end position="79"/>
    </location>
</feature>
<feature type="region of interest" description="Disordered" evidence="2">
    <location>
        <begin position="64"/>
        <end position="84"/>
    </location>
</feature>
<gene>
    <name evidence="3" type="ORF">FOXG_21640</name>
</gene>
<keyword evidence="1" id="KW-0175">Coiled coil</keyword>
<dbReference type="KEGG" id="fox:FOXG_21640"/>
<feature type="coiled-coil region" evidence="1">
    <location>
        <begin position="88"/>
        <end position="115"/>
    </location>
</feature>
<organism evidence="3 4">
    <name type="scientific">Fusarium oxysporum f. sp. lycopersici (strain 4287 / CBS 123668 / FGSC 9935 / NRRL 34936)</name>
    <name type="common">Fusarium vascular wilt of tomato</name>
    <dbReference type="NCBI Taxonomy" id="426428"/>
    <lineage>
        <taxon>Eukaryota</taxon>
        <taxon>Fungi</taxon>
        <taxon>Dikarya</taxon>
        <taxon>Ascomycota</taxon>
        <taxon>Pezizomycotina</taxon>
        <taxon>Sordariomycetes</taxon>
        <taxon>Hypocreomycetidae</taxon>
        <taxon>Hypocreales</taxon>
        <taxon>Nectriaceae</taxon>
        <taxon>Fusarium</taxon>
        <taxon>Fusarium oxysporum species complex</taxon>
    </lineage>
</organism>
<evidence type="ECO:0000256" key="1">
    <source>
        <dbReference type="SAM" id="Coils"/>
    </source>
</evidence>
<dbReference type="Proteomes" id="UP000009097">
    <property type="component" value="Unassembled WGS sequence"/>
</dbReference>
<reference evidence="3" key="1">
    <citation type="submission" date="2007-04" db="EMBL/GenBank/DDBJ databases">
        <authorList>
            <consortium name="The Broad Institute Genome Sequencing Platform"/>
            <person name="Birren B."/>
            <person name="Lander E."/>
            <person name="Galagan J."/>
            <person name="Nusbaum C."/>
            <person name="Devon K."/>
            <person name="Ma L.-J."/>
            <person name="Jaffe D."/>
            <person name="Butler J."/>
            <person name="Alvarez P."/>
            <person name="Gnerre S."/>
            <person name="Grabherr M."/>
            <person name="Kleber M."/>
            <person name="Mauceli E."/>
            <person name="Brockman W."/>
            <person name="MacCallum I.A."/>
            <person name="Young S."/>
            <person name="LaButti K."/>
            <person name="DeCaprio D."/>
            <person name="Crawford M."/>
            <person name="Koehrsen M."/>
            <person name="Engels R."/>
            <person name="Montgomery P."/>
            <person name="Pearson M."/>
            <person name="Howarth C."/>
            <person name="Larson L."/>
            <person name="White J."/>
            <person name="O'Leary S."/>
            <person name="Kodira C."/>
            <person name="Zeng Q."/>
            <person name="Yandava C."/>
            <person name="Alvarado L."/>
            <person name="Kistler C."/>
            <person name="Shim W.-B."/>
            <person name="Kang S."/>
            <person name="Woloshuk C."/>
        </authorList>
    </citation>
    <scope>NUCLEOTIDE SEQUENCE</scope>
    <source>
        <strain evidence="3">4287</strain>
    </source>
</reference>
<proteinExistence type="predicted"/>
<reference evidence="3" key="2">
    <citation type="journal article" date="2010" name="Nature">
        <title>Comparative genomics reveals mobile pathogenicity chromosomes in Fusarium.</title>
        <authorList>
            <person name="Ma L.J."/>
            <person name="van der Does H.C."/>
            <person name="Borkovich K.A."/>
            <person name="Coleman J.J."/>
            <person name="Daboussi M.J."/>
            <person name="Di Pietro A."/>
            <person name="Dufresne M."/>
            <person name="Freitag M."/>
            <person name="Grabherr M."/>
            <person name="Henrissat B."/>
            <person name="Houterman P.M."/>
            <person name="Kang S."/>
            <person name="Shim W.B."/>
            <person name="Woloshuk C."/>
            <person name="Xie X."/>
            <person name="Xu J.R."/>
            <person name="Antoniw J."/>
            <person name="Baker S.E."/>
            <person name="Bluhm B.H."/>
            <person name="Breakspear A."/>
            <person name="Brown D.W."/>
            <person name="Butchko R.A."/>
            <person name="Chapman S."/>
            <person name="Coulson R."/>
            <person name="Coutinho P.M."/>
            <person name="Danchin E.G."/>
            <person name="Diener A."/>
            <person name="Gale L.R."/>
            <person name="Gardiner D.M."/>
            <person name="Goff S."/>
            <person name="Hammond-Kosack K.E."/>
            <person name="Hilburn K."/>
            <person name="Hua-Van A."/>
            <person name="Jonkers W."/>
            <person name="Kazan K."/>
            <person name="Kodira C.D."/>
            <person name="Koehrsen M."/>
            <person name="Kumar L."/>
            <person name="Lee Y.H."/>
            <person name="Li L."/>
            <person name="Manners J.M."/>
            <person name="Miranda-Saavedra D."/>
            <person name="Mukherjee M."/>
            <person name="Park G."/>
            <person name="Park J."/>
            <person name="Park S.Y."/>
            <person name="Proctor R.H."/>
            <person name="Regev A."/>
            <person name="Ruiz-Roldan M.C."/>
            <person name="Sain D."/>
            <person name="Sakthikumar S."/>
            <person name="Sykes S."/>
            <person name="Schwartz D.C."/>
            <person name="Turgeon B.G."/>
            <person name="Wapinski I."/>
            <person name="Yoder O."/>
            <person name="Young S."/>
            <person name="Zeng Q."/>
            <person name="Zhou S."/>
            <person name="Galagan J."/>
            <person name="Cuomo C.A."/>
            <person name="Kistler H.C."/>
            <person name="Rep M."/>
        </authorList>
    </citation>
    <scope>NUCLEOTIDE SEQUENCE [LARGE SCALE GENOMIC DNA]</scope>
    <source>
        <strain evidence="3">4287</strain>
    </source>
</reference>
<name>A0A0J9W0N8_FUSO4</name>
<evidence type="ECO:0000313" key="3">
    <source>
        <dbReference type="EMBL" id="KNB16360.1"/>
    </source>
</evidence>
<protein>
    <submittedName>
        <fullName evidence="3">Uncharacterized protein</fullName>
    </submittedName>
</protein>
<accession>A0A0J9W0N8</accession>
<dbReference type="EMBL" id="DS231718">
    <property type="protein sequence ID" value="KNB16360.1"/>
    <property type="molecule type" value="Genomic_DNA"/>
</dbReference>
<dbReference type="OrthoDB" id="4934889at2759"/>
<dbReference type="RefSeq" id="XP_018254405.1">
    <property type="nucleotide sequence ID" value="XM_018401986.1"/>
</dbReference>